<feature type="chain" id="PRO_5046595033" evidence="1">
    <location>
        <begin position="20"/>
        <end position="133"/>
    </location>
</feature>
<accession>A0ABV7R5F8</accession>
<dbReference type="RefSeq" id="WP_377745423.1">
    <property type="nucleotide sequence ID" value="NZ_JBHRXJ010000011.1"/>
</dbReference>
<name>A0ABV7R5F8_9RHOB</name>
<gene>
    <name evidence="2" type="ORF">ACFOMH_14865</name>
</gene>
<dbReference type="EMBL" id="JBHRXJ010000011">
    <property type="protein sequence ID" value="MFC3529459.1"/>
    <property type="molecule type" value="Genomic_DNA"/>
</dbReference>
<sequence length="133" mass="14051">MKRLTDRRRILFAAGTAAAAMVAGAVSTPAADIQGTIAYEGGGEIPKGRIAIHLEDTAPQAKRQSPPQDVRLTSDGGAKAIEFSLEMTQGLSPSPGQEIVARLERADGWLLARGSATFTPDAPVQIVLYTVMY</sequence>
<feature type="signal peptide" evidence="1">
    <location>
        <begin position="1"/>
        <end position="19"/>
    </location>
</feature>
<dbReference type="Proteomes" id="UP001595721">
    <property type="component" value="Unassembled WGS sequence"/>
</dbReference>
<dbReference type="InterPro" id="IPR006311">
    <property type="entry name" value="TAT_signal"/>
</dbReference>
<dbReference type="PROSITE" id="PS51318">
    <property type="entry name" value="TAT"/>
    <property type="match status" value="1"/>
</dbReference>
<evidence type="ECO:0000256" key="1">
    <source>
        <dbReference type="SAM" id="SignalP"/>
    </source>
</evidence>
<organism evidence="2 3">
    <name type="scientific">Paracoccus mangrovi</name>
    <dbReference type="NCBI Taxonomy" id="1715645"/>
    <lineage>
        <taxon>Bacteria</taxon>
        <taxon>Pseudomonadati</taxon>
        <taxon>Pseudomonadota</taxon>
        <taxon>Alphaproteobacteria</taxon>
        <taxon>Rhodobacterales</taxon>
        <taxon>Paracoccaceae</taxon>
        <taxon>Paracoccus</taxon>
    </lineage>
</organism>
<keyword evidence="3" id="KW-1185">Reference proteome</keyword>
<comment type="caution">
    <text evidence="2">The sequence shown here is derived from an EMBL/GenBank/DDBJ whole genome shotgun (WGS) entry which is preliminary data.</text>
</comment>
<evidence type="ECO:0000313" key="2">
    <source>
        <dbReference type="EMBL" id="MFC3529459.1"/>
    </source>
</evidence>
<keyword evidence="1" id="KW-0732">Signal</keyword>
<protein>
    <submittedName>
        <fullName evidence="2">Uncharacterized protein</fullName>
    </submittedName>
</protein>
<proteinExistence type="predicted"/>
<evidence type="ECO:0000313" key="3">
    <source>
        <dbReference type="Proteomes" id="UP001595721"/>
    </source>
</evidence>
<reference evidence="3" key="1">
    <citation type="journal article" date="2019" name="Int. J. Syst. Evol. Microbiol.">
        <title>The Global Catalogue of Microorganisms (GCM) 10K type strain sequencing project: providing services to taxonomists for standard genome sequencing and annotation.</title>
        <authorList>
            <consortium name="The Broad Institute Genomics Platform"/>
            <consortium name="The Broad Institute Genome Sequencing Center for Infectious Disease"/>
            <person name="Wu L."/>
            <person name="Ma J."/>
        </authorList>
    </citation>
    <scope>NUCLEOTIDE SEQUENCE [LARGE SCALE GENOMIC DNA]</scope>
    <source>
        <strain evidence="3">KCTC 42899</strain>
    </source>
</reference>